<evidence type="ECO:0000256" key="1">
    <source>
        <dbReference type="SAM" id="MobiDB-lite"/>
    </source>
</evidence>
<comment type="caution">
    <text evidence="2">The sequence shown here is derived from an EMBL/GenBank/DDBJ whole genome shotgun (WGS) entry which is preliminary data.</text>
</comment>
<dbReference type="Proteomes" id="UP000297716">
    <property type="component" value="Unassembled WGS sequence"/>
</dbReference>
<dbReference type="OrthoDB" id="5223508at2759"/>
<accession>A0A4Z0YGN2</accession>
<gene>
    <name evidence="2" type="ORF">E0Z10_g9654</name>
</gene>
<evidence type="ECO:0000313" key="2">
    <source>
        <dbReference type="EMBL" id="TGJ79108.1"/>
    </source>
</evidence>
<proteinExistence type="predicted"/>
<reference evidence="2 3" key="1">
    <citation type="submission" date="2019-03" db="EMBL/GenBank/DDBJ databases">
        <title>Draft genome sequence of Xylaria hypoxylon DSM 108379, a ubiquitous saprotrophic-parasitic fungi on hardwood.</title>
        <authorList>
            <person name="Buettner E."/>
            <person name="Leonhardt S."/>
            <person name="Gebauer A.M."/>
            <person name="Liers C."/>
            <person name="Hofrichter M."/>
            <person name="Kellner H."/>
        </authorList>
    </citation>
    <scope>NUCLEOTIDE SEQUENCE [LARGE SCALE GENOMIC DNA]</scope>
    <source>
        <strain evidence="2 3">DSM 108379</strain>
    </source>
</reference>
<feature type="region of interest" description="Disordered" evidence="1">
    <location>
        <begin position="82"/>
        <end position="117"/>
    </location>
</feature>
<sequence length="321" mass="35644">MASLLPRAALLPRSIATGAATSPCAAPAFTRLFSSTSSALSQQIPPESPLFINVPNPPQDQSIEARRELKRLKGFVPVPRRIFAHRDSHQKPTDSWLKQAAPEPSNAKSQAEPASELQAWKRKMAEGRRENMRSGVRDLWARKQHLDSKRLAARTAKLAANKAAAMAPEREDERLTRGSINLGTLQTSVAPDPLRFQRGIESAARTAAIAADKSEARRDAIQTLYMNARSFIVSETELEAAVNKEFADNYFETKGQTGAGYRIDNIWDAQNEPMSVAKMMKELERQNETLISDMTSEETRTVRRQKQVAEELTGGKMDNAM</sequence>
<dbReference type="EMBL" id="SKBN01000315">
    <property type="protein sequence ID" value="TGJ79108.1"/>
    <property type="molecule type" value="Genomic_DNA"/>
</dbReference>
<evidence type="ECO:0000313" key="3">
    <source>
        <dbReference type="Proteomes" id="UP000297716"/>
    </source>
</evidence>
<dbReference type="Pfam" id="PF26163">
    <property type="entry name" value="mS26"/>
    <property type="match status" value="1"/>
</dbReference>
<organism evidence="2 3">
    <name type="scientific">Xylaria hypoxylon</name>
    <dbReference type="NCBI Taxonomy" id="37992"/>
    <lineage>
        <taxon>Eukaryota</taxon>
        <taxon>Fungi</taxon>
        <taxon>Dikarya</taxon>
        <taxon>Ascomycota</taxon>
        <taxon>Pezizomycotina</taxon>
        <taxon>Sordariomycetes</taxon>
        <taxon>Xylariomycetidae</taxon>
        <taxon>Xylariales</taxon>
        <taxon>Xylariaceae</taxon>
        <taxon>Xylaria</taxon>
    </lineage>
</organism>
<dbReference type="CDD" id="cd23703">
    <property type="entry name" value="mS26_PET12"/>
    <property type="match status" value="1"/>
</dbReference>
<name>A0A4Z0YGN2_9PEZI</name>
<feature type="region of interest" description="Disordered" evidence="1">
    <location>
        <begin position="295"/>
        <end position="321"/>
    </location>
</feature>
<keyword evidence="3" id="KW-1185">Reference proteome</keyword>
<dbReference type="AlphaFoldDB" id="A0A4Z0YGN2"/>
<protein>
    <submittedName>
        <fullName evidence="2">Uncharacterized protein</fullName>
    </submittedName>
</protein>
<dbReference type="InterPro" id="IPR058940">
    <property type="entry name" value="mS26_fungi"/>
</dbReference>
<dbReference type="STRING" id="37992.A0A4Z0YGN2"/>